<organism evidence="2 3">
    <name type="scientific">Amycolatopsis taiwanensis</name>
    <dbReference type="NCBI Taxonomy" id="342230"/>
    <lineage>
        <taxon>Bacteria</taxon>
        <taxon>Bacillati</taxon>
        <taxon>Actinomycetota</taxon>
        <taxon>Actinomycetes</taxon>
        <taxon>Pseudonocardiales</taxon>
        <taxon>Pseudonocardiaceae</taxon>
        <taxon>Amycolatopsis</taxon>
    </lineage>
</organism>
<accession>A0A9W6VG76</accession>
<reference evidence="2" key="1">
    <citation type="submission" date="2023-03" db="EMBL/GenBank/DDBJ databases">
        <title>Amycolatopsis taiwanensis NBRC 103393.</title>
        <authorList>
            <person name="Ichikawa N."/>
            <person name="Sato H."/>
            <person name="Tonouchi N."/>
        </authorList>
    </citation>
    <scope>NUCLEOTIDE SEQUENCE</scope>
    <source>
        <strain evidence="2">NBRC 103393</strain>
    </source>
</reference>
<gene>
    <name evidence="2" type="ORF">Atai01_41240</name>
</gene>
<proteinExistence type="predicted"/>
<dbReference type="Proteomes" id="UP001165136">
    <property type="component" value="Unassembled WGS sequence"/>
</dbReference>
<evidence type="ECO:0000313" key="2">
    <source>
        <dbReference type="EMBL" id="GLY67505.1"/>
    </source>
</evidence>
<evidence type="ECO:0000256" key="1">
    <source>
        <dbReference type="SAM" id="MobiDB-lite"/>
    </source>
</evidence>
<comment type="caution">
    <text evidence="2">The sequence shown here is derived from an EMBL/GenBank/DDBJ whole genome shotgun (WGS) entry which is preliminary data.</text>
</comment>
<keyword evidence="3" id="KW-1185">Reference proteome</keyword>
<protein>
    <submittedName>
        <fullName evidence="2">Uncharacterized protein</fullName>
    </submittedName>
</protein>
<sequence length="59" mass="6388">MRVRDERLPGAAGTDRSGGYAIGTGDPMSSRRELRRADSLRECATPHSGRSGREINPFG</sequence>
<dbReference type="AlphaFoldDB" id="A0A9W6VG76"/>
<name>A0A9W6VG76_9PSEU</name>
<feature type="compositionally biased region" description="Basic and acidic residues" evidence="1">
    <location>
        <begin position="29"/>
        <end position="41"/>
    </location>
</feature>
<feature type="region of interest" description="Disordered" evidence="1">
    <location>
        <begin position="1"/>
        <end position="59"/>
    </location>
</feature>
<evidence type="ECO:0000313" key="3">
    <source>
        <dbReference type="Proteomes" id="UP001165136"/>
    </source>
</evidence>
<dbReference type="EMBL" id="BSTI01000008">
    <property type="protein sequence ID" value="GLY67505.1"/>
    <property type="molecule type" value="Genomic_DNA"/>
</dbReference>